<sequence length="83" mass="9032">MEHRCVSRGLAGDELRVKTQPGLGRTDNDGHRLRLFIVDEPPPPLLVVVVVTRAGAGSSSSLGPVPAHRRHHQGGADLRGWRR</sequence>
<protein>
    <submittedName>
        <fullName evidence="2">Uncharacterized protein</fullName>
    </submittedName>
</protein>
<evidence type="ECO:0000313" key="2">
    <source>
        <dbReference type="EMBL" id="BAD09748.1"/>
    </source>
</evidence>
<dbReference type="EMBL" id="AP004643">
    <property type="protein sequence ID" value="BAD09748.1"/>
    <property type="molecule type" value="Genomic_DNA"/>
</dbReference>
<organism evidence="2 3">
    <name type="scientific">Oryza sativa subsp. japonica</name>
    <name type="common">Rice</name>
    <dbReference type="NCBI Taxonomy" id="39947"/>
    <lineage>
        <taxon>Eukaryota</taxon>
        <taxon>Viridiplantae</taxon>
        <taxon>Streptophyta</taxon>
        <taxon>Embryophyta</taxon>
        <taxon>Tracheophyta</taxon>
        <taxon>Spermatophyta</taxon>
        <taxon>Magnoliopsida</taxon>
        <taxon>Liliopsida</taxon>
        <taxon>Poales</taxon>
        <taxon>Poaceae</taxon>
        <taxon>BOP clade</taxon>
        <taxon>Oryzoideae</taxon>
        <taxon>Oryzeae</taxon>
        <taxon>Oryzinae</taxon>
        <taxon>Oryza</taxon>
        <taxon>Oryza sativa</taxon>
    </lineage>
</organism>
<evidence type="ECO:0000313" key="3">
    <source>
        <dbReference type="Proteomes" id="UP000000763"/>
    </source>
</evidence>
<reference evidence="3" key="1">
    <citation type="journal article" date="2005" name="Nature">
        <title>The map-based sequence of the rice genome.</title>
        <authorList>
            <consortium name="International rice genome sequencing project (IRGSP)"/>
            <person name="Matsumoto T."/>
            <person name="Wu J."/>
            <person name="Kanamori H."/>
            <person name="Katayose Y."/>
            <person name="Fujisawa M."/>
            <person name="Namiki N."/>
            <person name="Mizuno H."/>
            <person name="Yamamoto K."/>
            <person name="Antonio B.A."/>
            <person name="Baba T."/>
            <person name="Sakata K."/>
            <person name="Nagamura Y."/>
            <person name="Aoki H."/>
            <person name="Arikawa K."/>
            <person name="Arita K."/>
            <person name="Bito T."/>
            <person name="Chiden Y."/>
            <person name="Fujitsuka N."/>
            <person name="Fukunaka R."/>
            <person name="Hamada M."/>
            <person name="Harada C."/>
            <person name="Hayashi A."/>
            <person name="Hijishita S."/>
            <person name="Honda M."/>
            <person name="Hosokawa S."/>
            <person name="Ichikawa Y."/>
            <person name="Idonuma A."/>
            <person name="Iijima M."/>
            <person name="Ikeda M."/>
            <person name="Ikeno M."/>
            <person name="Ito K."/>
            <person name="Ito S."/>
            <person name="Ito T."/>
            <person name="Ito Y."/>
            <person name="Ito Y."/>
            <person name="Iwabuchi A."/>
            <person name="Kamiya K."/>
            <person name="Karasawa W."/>
            <person name="Kurita K."/>
            <person name="Katagiri S."/>
            <person name="Kikuta A."/>
            <person name="Kobayashi H."/>
            <person name="Kobayashi N."/>
            <person name="Machita K."/>
            <person name="Maehara T."/>
            <person name="Masukawa M."/>
            <person name="Mizubayashi T."/>
            <person name="Mukai Y."/>
            <person name="Nagasaki H."/>
            <person name="Nagata Y."/>
            <person name="Naito S."/>
            <person name="Nakashima M."/>
            <person name="Nakama Y."/>
            <person name="Nakamichi Y."/>
            <person name="Nakamura M."/>
            <person name="Meguro A."/>
            <person name="Negishi M."/>
            <person name="Ohta I."/>
            <person name="Ohta T."/>
            <person name="Okamoto M."/>
            <person name="Ono N."/>
            <person name="Saji S."/>
            <person name="Sakaguchi M."/>
            <person name="Sakai K."/>
            <person name="Shibata M."/>
            <person name="Shimokawa T."/>
            <person name="Song J."/>
            <person name="Takazaki Y."/>
            <person name="Terasawa K."/>
            <person name="Tsugane M."/>
            <person name="Tsuji K."/>
            <person name="Ueda S."/>
            <person name="Waki K."/>
            <person name="Yamagata H."/>
            <person name="Yamamoto M."/>
            <person name="Yamamoto S."/>
            <person name="Yamane H."/>
            <person name="Yoshiki S."/>
            <person name="Yoshihara R."/>
            <person name="Yukawa K."/>
            <person name="Zhong H."/>
            <person name="Yano M."/>
            <person name="Yuan Q."/>
            <person name="Ouyang S."/>
            <person name="Liu J."/>
            <person name="Jones K.M."/>
            <person name="Gansberger K."/>
            <person name="Moffat K."/>
            <person name="Hill J."/>
            <person name="Bera J."/>
            <person name="Fadrosh D."/>
            <person name="Jin S."/>
            <person name="Johri S."/>
            <person name="Kim M."/>
            <person name="Overton L."/>
            <person name="Reardon M."/>
            <person name="Tsitrin T."/>
            <person name="Vuong H."/>
            <person name="Weaver B."/>
            <person name="Ciecko A."/>
            <person name="Tallon L."/>
            <person name="Jackson J."/>
            <person name="Pai G."/>
            <person name="Aken S.V."/>
            <person name="Utterback T."/>
            <person name="Reidmuller S."/>
            <person name="Feldblyum T."/>
            <person name="Hsiao J."/>
            <person name="Zismann V."/>
            <person name="Iobst S."/>
            <person name="de Vazeille A.R."/>
            <person name="Buell C.R."/>
            <person name="Ying K."/>
            <person name="Li Y."/>
            <person name="Lu T."/>
            <person name="Huang Y."/>
            <person name="Zhao Q."/>
            <person name="Feng Q."/>
            <person name="Zhang L."/>
            <person name="Zhu J."/>
            <person name="Weng Q."/>
            <person name="Mu J."/>
            <person name="Lu Y."/>
            <person name="Fan D."/>
            <person name="Liu Y."/>
            <person name="Guan J."/>
            <person name="Zhang Y."/>
            <person name="Yu S."/>
            <person name="Liu X."/>
            <person name="Zhang Y."/>
            <person name="Hong G."/>
            <person name="Han B."/>
            <person name="Choisne N."/>
            <person name="Demange N."/>
            <person name="Orjeda G."/>
            <person name="Samain S."/>
            <person name="Cattolico L."/>
            <person name="Pelletier E."/>
            <person name="Couloux A."/>
            <person name="Segurens B."/>
            <person name="Wincker P."/>
            <person name="D'Hont A."/>
            <person name="Scarpelli C."/>
            <person name="Weissenbach J."/>
            <person name="Salanoubat M."/>
            <person name="Quetier F."/>
            <person name="Yu Y."/>
            <person name="Kim H.R."/>
            <person name="Rambo T."/>
            <person name="Currie J."/>
            <person name="Collura K."/>
            <person name="Luo M."/>
            <person name="Yang T."/>
            <person name="Ammiraju J.S.S."/>
            <person name="Engler F."/>
            <person name="Soderlund C."/>
            <person name="Wing R.A."/>
            <person name="Palmer L.E."/>
            <person name="de la Bastide M."/>
            <person name="Spiegel L."/>
            <person name="Nascimento L."/>
            <person name="Zutavern T."/>
            <person name="O'Shaughnessy A."/>
            <person name="Dike S."/>
            <person name="Dedhia N."/>
            <person name="Preston R."/>
            <person name="Balija V."/>
            <person name="McCombie W.R."/>
            <person name="Chow T."/>
            <person name="Chen H."/>
            <person name="Chung M."/>
            <person name="Chen C."/>
            <person name="Shaw J."/>
            <person name="Wu H."/>
            <person name="Hsiao K."/>
            <person name="Chao Y."/>
            <person name="Chu M."/>
            <person name="Cheng C."/>
            <person name="Hour A."/>
            <person name="Lee P."/>
            <person name="Lin S."/>
            <person name="Lin Y."/>
            <person name="Liou J."/>
            <person name="Liu S."/>
            <person name="Hsing Y."/>
            <person name="Raghuvanshi S."/>
            <person name="Mohanty A."/>
            <person name="Bharti A.K."/>
            <person name="Gaur A."/>
            <person name="Gupta V."/>
            <person name="Kumar D."/>
            <person name="Ravi V."/>
            <person name="Vij S."/>
            <person name="Kapur A."/>
            <person name="Khurana P."/>
            <person name="Khurana P."/>
            <person name="Khurana J.P."/>
            <person name="Tyagi A.K."/>
            <person name="Gaikwad K."/>
            <person name="Singh A."/>
            <person name="Dalal V."/>
            <person name="Srivastava S."/>
            <person name="Dixit A."/>
            <person name="Pal A.K."/>
            <person name="Ghazi I.A."/>
            <person name="Yadav M."/>
            <person name="Pandit A."/>
            <person name="Bhargava A."/>
            <person name="Sureshbabu K."/>
            <person name="Batra K."/>
            <person name="Sharma T.R."/>
            <person name="Mohapatra T."/>
            <person name="Singh N.K."/>
            <person name="Messing J."/>
            <person name="Nelson A.B."/>
            <person name="Fuks G."/>
            <person name="Kavchok S."/>
            <person name="Keizer G."/>
            <person name="Linton E."/>
            <person name="Llaca V."/>
            <person name="Song R."/>
            <person name="Tanyolac B."/>
            <person name="Young S."/>
            <person name="Ho-Il K."/>
            <person name="Hahn J.H."/>
            <person name="Sangsakoo G."/>
            <person name="Vanavichit A."/>
            <person name="de Mattos Luiz.A.T."/>
            <person name="Zimmer P.D."/>
            <person name="Malone G."/>
            <person name="Dellagostin O."/>
            <person name="de Oliveira A.C."/>
            <person name="Bevan M."/>
            <person name="Bancroft I."/>
            <person name="Minx P."/>
            <person name="Cordum H."/>
            <person name="Wilson R."/>
            <person name="Cheng Z."/>
            <person name="Jin W."/>
            <person name="Jiang J."/>
            <person name="Leong S.A."/>
            <person name="Iwama H."/>
            <person name="Gojobori T."/>
            <person name="Itoh T."/>
            <person name="Niimura Y."/>
            <person name="Fujii Y."/>
            <person name="Habara T."/>
            <person name="Sakai H."/>
            <person name="Sato Y."/>
            <person name="Wilson G."/>
            <person name="Kumar K."/>
            <person name="McCouch S."/>
            <person name="Juretic N."/>
            <person name="Hoen D."/>
            <person name="Wright S."/>
            <person name="Bruskiewich R."/>
            <person name="Bureau T."/>
            <person name="Miyao A."/>
            <person name="Hirochika H."/>
            <person name="Nishikawa T."/>
            <person name="Kadowaki K."/>
            <person name="Sugiura M."/>
            <person name="Burr B."/>
            <person name="Sasaki T."/>
        </authorList>
    </citation>
    <scope>NUCLEOTIDE SEQUENCE [LARGE SCALE GENOMIC DNA]</scope>
    <source>
        <strain evidence="3">cv. Nipponbare</strain>
    </source>
</reference>
<dbReference type="Proteomes" id="UP000000763">
    <property type="component" value="Chromosome 8"/>
</dbReference>
<proteinExistence type="predicted"/>
<dbReference type="AlphaFoldDB" id="Q6ZB92"/>
<name>Q6ZB92_ORYSJ</name>
<evidence type="ECO:0000256" key="1">
    <source>
        <dbReference type="SAM" id="MobiDB-lite"/>
    </source>
</evidence>
<accession>Q6ZB92</accession>
<reference evidence="3" key="2">
    <citation type="journal article" date="2008" name="Nucleic Acids Res.">
        <title>The rice annotation project database (RAP-DB): 2008 update.</title>
        <authorList>
            <consortium name="The rice annotation project (RAP)"/>
        </authorList>
    </citation>
    <scope>GENOME REANNOTATION</scope>
    <source>
        <strain evidence="3">cv. Nipponbare</strain>
    </source>
</reference>
<feature type="region of interest" description="Disordered" evidence="1">
    <location>
        <begin position="56"/>
        <end position="83"/>
    </location>
</feature>
<gene>
    <name evidence="2" type="primary">OJ1113_A10.12</name>
</gene>